<dbReference type="PANTHER" id="PTHR42088">
    <property type="entry name" value="YALI0F10131P"/>
    <property type="match status" value="1"/>
</dbReference>
<evidence type="ECO:0000313" key="3">
    <source>
        <dbReference type="EMBL" id="KAF2256242.1"/>
    </source>
</evidence>
<feature type="compositionally biased region" description="Polar residues" evidence="1">
    <location>
        <begin position="308"/>
        <end position="325"/>
    </location>
</feature>
<evidence type="ECO:0000256" key="2">
    <source>
        <dbReference type="SAM" id="Phobius"/>
    </source>
</evidence>
<feature type="compositionally biased region" description="Basic residues" evidence="1">
    <location>
        <begin position="1"/>
        <end position="15"/>
    </location>
</feature>
<protein>
    <submittedName>
        <fullName evidence="3">Uncharacterized protein</fullName>
    </submittedName>
</protein>
<feature type="region of interest" description="Disordered" evidence="1">
    <location>
        <begin position="575"/>
        <end position="606"/>
    </location>
</feature>
<feature type="region of interest" description="Disordered" evidence="1">
    <location>
        <begin position="485"/>
        <end position="558"/>
    </location>
</feature>
<feature type="compositionally biased region" description="Polar residues" evidence="1">
    <location>
        <begin position="333"/>
        <end position="355"/>
    </location>
</feature>
<feature type="compositionally biased region" description="Pro residues" evidence="1">
    <location>
        <begin position="265"/>
        <end position="287"/>
    </location>
</feature>
<evidence type="ECO:0000256" key="1">
    <source>
        <dbReference type="SAM" id="MobiDB-lite"/>
    </source>
</evidence>
<organism evidence="3 4">
    <name type="scientific">Trematosphaeria pertusa</name>
    <dbReference type="NCBI Taxonomy" id="390896"/>
    <lineage>
        <taxon>Eukaryota</taxon>
        <taxon>Fungi</taxon>
        <taxon>Dikarya</taxon>
        <taxon>Ascomycota</taxon>
        <taxon>Pezizomycotina</taxon>
        <taxon>Dothideomycetes</taxon>
        <taxon>Pleosporomycetidae</taxon>
        <taxon>Pleosporales</taxon>
        <taxon>Massarineae</taxon>
        <taxon>Trematosphaeriaceae</taxon>
        <taxon>Trematosphaeria</taxon>
    </lineage>
</organism>
<feature type="region of interest" description="Disordered" evidence="1">
    <location>
        <begin position="1"/>
        <end position="27"/>
    </location>
</feature>
<feature type="compositionally biased region" description="Polar residues" evidence="1">
    <location>
        <begin position="189"/>
        <end position="207"/>
    </location>
</feature>
<dbReference type="OrthoDB" id="5417135at2759"/>
<reference evidence="3" key="1">
    <citation type="journal article" date="2020" name="Stud. Mycol.">
        <title>101 Dothideomycetes genomes: a test case for predicting lifestyles and emergence of pathogens.</title>
        <authorList>
            <person name="Haridas S."/>
            <person name="Albert R."/>
            <person name="Binder M."/>
            <person name="Bloem J."/>
            <person name="Labutti K."/>
            <person name="Salamov A."/>
            <person name="Andreopoulos B."/>
            <person name="Baker S."/>
            <person name="Barry K."/>
            <person name="Bills G."/>
            <person name="Bluhm B."/>
            <person name="Cannon C."/>
            <person name="Castanera R."/>
            <person name="Culley D."/>
            <person name="Daum C."/>
            <person name="Ezra D."/>
            <person name="Gonzalez J."/>
            <person name="Henrissat B."/>
            <person name="Kuo A."/>
            <person name="Liang C."/>
            <person name="Lipzen A."/>
            <person name="Lutzoni F."/>
            <person name="Magnuson J."/>
            <person name="Mondo S."/>
            <person name="Nolan M."/>
            <person name="Ohm R."/>
            <person name="Pangilinan J."/>
            <person name="Park H.-J."/>
            <person name="Ramirez L."/>
            <person name="Alfaro M."/>
            <person name="Sun H."/>
            <person name="Tritt A."/>
            <person name="Yoshinaga Y."/>
            <person name="Zwiers L.-H."/>
            <person name="Turgeon B."/>
            <person name="Goodwin S."/>
            <person name="Spatafora J."/>
            <person name="Crous P."/>
            <person name="Grigoriev I."/>
        </authorList>
    </citation>
    <scope>NUCLEOTIDE SEQUENCE</scope>
    <source>
        <strain evidence="3">CBS 122368</strain>
    </source>
</reference>
<keyword evidence="4" id="KW-1185">Reference proteome</keyword>
<accession>A0A6A6J215</accession>
<sequence length="705" mass="76633">MEHIHQHGHRHRHGRREANIGLGGMPSRTTVMERSRVLVARASCTNDTDSGCVKPTSVPTVAIAAAVVVPIVIAACVLFYLHRRNLRKLKEEDAHDKYKSLDFGLDMAAGGQKKKGKKGPEMALADTEKSIRPGHDRGLSLDLAVGSPYILPAGLQGSRESFHSLSRSTQDPHDPYRPVTFIRDDASVRSGSRAGNGSMYTTSSGGTDRNRMNDGLLRNAQRMSQSFPPRGESMSPQERNTPEIRFPEPAVTTRSPLNPRYENEPLPPPPPPPVAPLQPAAVSPPAPEKPKDAYVAFQPTPPAPPPAGSSQEPTLPPVQETQKPAQPNPTLPRIQSQEAVVQSNPNTTSFMSESSYGDGFQVTPPSPPQQEAKIAEPAPLAPQPRRPREQSPQNAGLGVDEFGYSTNRLSMSLRPLPPDDPNDNPEQRANRIRSFYKEYFDDSKPEPAGGHIYNDYYEDYGSEYLDGAIFDPETGSFVVAQPQTPFAQPVTRRAMTPPPRAPPRFRSNTGPRGPHMSGSSMASSGRFIPPRGMSSMSGRLPAPRRPLPPPTALSSLPTPAKLTEDSMVFNPIDFAPPVSFRERQNGMRPDSPLGTPRPYSPAVRPHTPLASAFDDLMVMPSPHALRKSGTFTALDFAPPPRFRDPGSNASDAGSIRSNRSGMSTAGRMAVRNGAYRVSKIPKEVVGTKDDLMNSLRPKLDLVTPA</sequence>
<dbReference type="GeneID" id="54573645"/>
<keyword evidence="2" id="KW-0472">Membrane</keyword>
<feature type="region of interest" description="Disordered" evidence="1">
    <location>
        <begin position="636"/>
        <end position="671"/>
    </location>
</feature>
<feature type="compositionally biased region" description="Basic and acidic residues" evidence="1">
    <location>
        <begin position="170"/>
        <end position="187"/>
    </location>
</feature>
<dbReference type="Proteomes" id="UP000800094">
    <property type="component" value="Unassembled WGS sequence"/>
</dbReference>
<dbReference type="AlphaFoldDB" id="A0A6A6J215"/>
<keyword evidence="2" id="KW-1133">Transmembrane helix</keyword>
<feature type="compositionally biased region" description="Polar residues" evidence="1">
    <location>
        <begin position="647"/>
        <end position="663"/>
    </location>
</feature>
<name>A0A6A6J215_9PLEO</name>
<dbReference type="EMBL" id="ML987189">
    <property type="protein sequence ID" value="KAF2256242.1"/>
    <property type="molecule type" value="Genomic_DNA"/>
</dbReference>
<dbReference type="RefSeq" id="XP_033691246.1">
    <property type="nucleotide sequence ID" value="XM_033820315.1"/>
</dbReference>
<feature type="region of interest" description="Disordered" evidence="1">
    <location>
        <begin position="164"/>
        <end position="430"/>
    </location>
</feature>
<keyword evidence="2" id="KW-0812">Transmembrane</keyword>
<proteinExistence type="predicted"/>
<dbReference type="PANTHER" id="PTHR42088:SF1">
    <property type="entry name" value="YALI0F10131P"/>
    <property type="match status" value="1"/>
</dbReference>
<feature type="transmembrane region" description="Helical" evidence="2">
    <location>
        <begin position="61"/>
        <end position="81"/>
    </location>
</feature>
<gene>
    <name evidence="3" type="ORF">BU26DRAFT_17479</name>
</gene>
<evidence type="ECO:0000313" key="4">
    <source>
        <dbReference type="Proteomes" id="UP000800094"/>
    </source>
</evidence>